<accession>A0A0D8X6C0</accession>
<evidence type="ECO:0000313" key="1">
    <source>
        <dbReference type="EMBL" id="KJH40090.1"/>
    </source>
</evidence>
<dbReference type="Proteomes" id="UP000053766">
    <property type="component" value="Unassembled WGS sequence"/>
</dbReference>
<protein>
    <submittedName>
        <fullName evidence="1">Uncharacterized protein</fullName>
    </submittedName>
</protein>
<proteinExistence type="predicted"/>
<sequence length="160" mass="17726">MVYTGEPAMPSMASGISTTEQAAKTFVSRLIMDAVIDAAKPATCIIMTDTVTSICDLVAAGGRCGAGMDMLPIPARHLTILGTLRAMSFLRSATLSWLVGQHKCDGVLWIELHKLYREDDLDRFSSQFQSAYVKIRPNYMMNCFIEKTAYERTLSTSTKW</sequence>
<organism evidence="1 2">
    <name type="scientific">Dictyocaulus viviparus</name>
    <name type="common">Bovine lungworm</name>
    <dbReference type="NCBI Taxonomy" id="29172"/>
    <lineage>
        <taxon>Eukaryota</taxon>
        <taxon>Metazoa</taxon>
        <taxon>Ecdysozoa</taxon>
        <taxon>Nematoda</taxon>
        <taxon>Chromadorea</taxon>
        <taxon>Rhabditida</taxon>
        <taxon>Rhabditina</taxon>
        <taxon>Rhabditomorpha</taxon>
        <taxon>Strongyloidea</taxon>
        <taxon>Metastrongylidae</taxon>
        <taxon>Dictyocaulus</taxon>
    </lineage>
</organism>
<reference evidence="2" key="2">
    <citation type="journal article" date="2016" name="Sci. Rep.">
        <title>Dictyocaulus viviparus genome, variome and transcriptome elucidate lungworm biology and support future intervention.</title>
        <authorList>
            <person name="McNulty S.N."/>
            <person name="Strube C."/>
            <person name="Rosa B.A."/>
            <person name="Martin J.C."/>
            <person name="Tyagi R."/>
            <person name="Choi Y.J."/>
            <person name="Wang Q."/>
            <person name="Hallsworth Pepin K."/>
            <person name="Zhang X."/>
            <person name="Ozersky P."/>
            <person name="Wilson R.K."/>
            <person name="Sternberg P.W."/>
            <person name="Gasser R.B."/>
            <person name="Mitreva M."/>
        </authorList>
    </citation>
    <scope>NUCLEOTIDE SEQUENCE [LARGE SCALE GENOMIC DNA]</scope>
    <source>
        <strain evidence="2">HannoverDv2000</strain>
    </source>
</reference>
<name>A0A0D8X6C0_DICVI</name>
<dbReference type="AlphaFoldDB" id="A0A0D8X6C0"/>
<evidence type="ECO:0000313" key="2">
    <source>
        <dbReference type="Proteomes" id="UP000053766"/>
    </source>
</evidence>
<dbReference type="EMBL" id="KN717943">
    <property type="protein sequence ID" value="KJH40090.1"/>
    <property type="molecule type" value="Genomic_DNA"/>
</dbReference>
<keyword evidence="2" id="KW-1185">Reference proteome</keyword>
<gene>
    <name evidence="1" type="ORF">DICVIV_13987</name>
</gene>
<reference evidence="1 2" key="1">
    <citation type="submission" date="2013-11" db="EMBL/GenBank/DDBJ databases">
        <title>Draft genome of the bovine lungworm Dictyocaulus viviparus.</title>
        <authorList>
            <person name="Mitreva M."/>
        </authorList>
    </citation>
    <scope>NUCLEOTIDE SEQUENCE [LARGE SCALE GENOMIC DNA]</scope>
    <source>
        <strain evidence="1 2">HannoverDv2000</strain>
    </source>
</reference>